<dbReference type="InterPro" id="IPR013087">
    <property type="entry name" value="Znf_C2H2_type"/>
</dbReference>
<feature type="compositionally biased region" description="Polar residues" evidence="8">
    <location>
        <begin position="855"/>
        <end position="876"/>
    </location>
</feature>
<dbReference type="SMART" id="SM00355">
    <property type="entry name" value="ZnF_C2H2"/>
    <property type="match status" value="11"/>
</dbReference>
<comment type="subcellular location">
    <subcellularLocation>
        <location evidence="1">Nucleus</location>
    </subcellularLocation>
</comment>
<dbReference type="InParanoid" id="A0A6I8TQT3"/>
<feature type="compositionally biased region" description="Basic and acidic residues" evidence="8">
    <location>
        <begin position="809"/>
        <end position="830"/>
    </location>
</feature>
<evidence type="ECO:0000256" key="3">
    <source>
        <dbReference type="ARBA" id="ARBA00022737"/>
    </source>
</evidence>
<keyword evidence="11" id="KW-1185">Reference proteome</keyword>
<dbReference type="InterPro" id="IPR036236">
    <property type="entry name" value="Znf_C2H2_sf"/>
</dbReference>
<evidence type="ECO:0000256" key="7">
    <source>
        <dbReference type="PROSITE-ProRule" id="PRU00042"/>
    </source>
</evidence>
<dbReference type="Pfam" id="PF00096">
    <property type="entry name" value="zf-C2H2"/>
    <property type="match status" value="4"/>
</dbReference>
<dbReference type="Proteomes" id="UP000008820">
    <property type="component" value="Chromosome 2"/>
</dbReference>
<dbReference type="Gene3D" id="3.30.160.60">
    <property type="entry name" value="Classic Zinc Finger"/>
    <property type="match status" value="7"/>
</dbReference>
<accession>A0A6I8TQT3</accession>
<reference evidence="10 11" key="1">
    <citation type="submission" date="2017-06" db="EMBL/GenBank/DDBJ databases">
        <title>Aedes aegypti genome working group (AGWG) sequencing and assembly.</title>
        <authorList>
            <consortium name="Aedes aegypti Genome Working Group (AGWG)"/>
            <person name="Matthews B.J."/>
        </authorList>
    </citation>
    <scope>NUCLEOTIDE SEQUENCE [LARGE SCALE GENOMIC DNA]</scope>
    <source>
        <strain evidence="10 11">LVP_AGWG</strain>
    </source>
</reference>
<dbReference type="GO" id="GO:0003677">
    <property type="term" value="F:DNA binding"/>
    <property type="evidence" value="ECO:0007669"/>
    <property type="project" value="UniProtKB-KW"/>
</dbReference>
<keyword evidence="5" id="KW-0862">Zinc</keyword>
<keyword evidence="6" id="KW-0539">Nucleus</keyword>
<evidence type="ECO:0000256" key="1">
    <source>
        <dbReference type="ARBA" id="ARBA00004123"/>
    </source>
</evidence>
<protein>
    <recommendedName>
        <fullName evidence="9">C2H2-type domain-containing protein</fullName>
    </recommendedName>
</protein>
<feature type="compositionally biased region" description="Acidic residues" evidence="8">
    <location>
        <begin position="73"/>
        <end position="90"/>
    </location>
</feature>
<dbReference type="PANTHER" id="PTHR16515">
    <property type="entry name" value="PR DOMAIN ZINC FINGER PROTEIN"/>
    <property type="match status" value="1"/>
</dbReference>
<feature type="domain" description="C2H2-type" evidence="9">
    <location>
        <begin position="276"/>
        <end position="303"/>
    </location>
</feature>
<keyword evidence="3" id="KW-0677">Repeat</keyword>
<evidence type="ECO:0000313" key="10">
    <source>
        <dbReference type="EnsemblMetazoa" id="AAEL017053-PG"/>
    </source>
</evidence>
<feature type="region of interest" description="Disordered" evidence="8">
    <location>
        <begin position="29"/>
        <end position="99"/>
    </location>
</feature>
<evidence type="ECO:0000256" key="5">
    <source>
        <dbReference type="ARBA" id="ARBA00022833"/>
    </source>
</evidence>
<feature type="domain" description="C2H2-type" evidence="9">
    <location>
        <begin position="131"/>
        <end position="158"/>
    </location>
</feature>
<evidence type="ECO:0000256" key="6">
    <source>
        <dbReference type="ARBA" id="ARBA00023242"/>
    </source>
</evidence>
<evidence type="ECO:0000259" key="9">
    <source>
        <dbReference type="PROSITE" id="PS50157"/>
    </source>
</evidence>
<feature type="domain" description="C2H2-type" evidence="9">
    <location>
        <begin position="248"/>
        <end position="275"/>
    </location>
</feature>
<sequence>MESTTGGNKGRSVETIRVEPDFYFPAAEMVIDDDFDDDDDPEGGQLEMHQIDLYDSPASTKLVNETKKYEVMSDVEDDEDQFDDGDEDDSNSNSGGGGQGKRYECKLCGKNFVSPGHLARHGRIHTGEKPFQCTLCDKAFTEASSLKVHLRTHTGEKPYRCELCSWSFAQSCNLQSHYRRSHGVDPKVTPRLFDQMRQQAAASAAAAAASASASNAPASSSTPSQWPSQSGAVRAMPKLIPKPTGQPFQCCVCEEPFFDRDLLLIHEETHVPEAPFECRYCNTMFGALPHFRSHVNVHKANLRTHPPQALHPIRQSTAGIRVFANGPVARKLDPLPDAGGSNAVLNSNQPFVPSGDEQRPYKCVECKANFEKHELYFHMRAHLKQKNIFSKKSLKCEKCEKVFEKELTLKKHMDMVHPVVSSVSSGDGSFLLEALKTDARSLSPAATKSGKVQISSEVEVPESDDVIEIKQEPESALGDDQVNSTVSDNPILTQLLNTNSDLQQPSQQHSPCNGTPDNAPADNDHSNEGGFVISAVATVDHNFLERLERMEQQQKKQQEQMELDSQPVSSARRMPVLEESLRRPPISSNRSSAVNLPPIIPSGPFRCSFCLKEFNEHFGLRQHIRAMHYSEKRHKCKECNKKFSLGISLAIHRRVHTSIRPFTCIVCYKTFTRSTALNGHLSSHSYVRVKCAECGEVQLSVYNYMKHIEKFHPDFMQNVAAYRTQAETLMQRRRQIILEITEGLAKHRSEIPNVLARLRGEIGPDSRSAGPRKDNDEDEVSSSEHVQTFKRGRPDSSQSEEVSSASEEQEARRSTMKRESLPALRAELRKRPLRSNTAPDELDESVLPPFRKYARTTTGSSSPNLKRLLEQNSPSPLASAENSREATEQGIPPAVTVKDEPSN</sequence>
<dbReference type="InterPro" id="IPR050331">
    <property type="entry name" value="Zinc_finger"/>
</dbReference>
<dbReference type="PROSITE" id="PS50157">
    <property type="entry name" value="ZINC_FINGER_C2H2_2"/>
    <property type="match status" value="9"/>
</dbReference>
<keyword evidence="2" id="KW-0479">Metal-binding</keyword>
<feature type="domain" description="C2H2-type" evidence="9">
    <location>
        <begin position="662"/>
        <end position="689"/>
    </location>
</feature>
<feature type="region of interest" description="Disordered" evidence="8">
    <location>
        <begin position="502"/>
        <end position="528"/>
    </location>
</feature>
<evidence type="ECO:0000256" key="2">
    <source>
        <dbReference type="ARBA" id="ARBA00022723"/>
    </source>
</evidence>
<feature type="domain" description="C2H2-type" evidence="9">
    <location>
        <begin position="103"/>
        <end position="130"/>
    </location>
</feature>
<feature type="region of interest" description="Disordered" evidence="8">
    <location>
        <begin position="551"/>
        <end position="571"/>
    </location>
</feature>
<keyword evidence="4 7" id="KW-0863">Zinc-finger</keyword>
<feature type="region of interest" description="Disordered" evidence="8">
    <location>
        <begin position="756"/>
        <end position="903"/>
    </location>
</feature>
<feature type="domain" description="C2H2-type" evidence="9">
    <location>
        <begin position="394"/>
        <end position="417"/>
    </location>
</feature>
<dbReference type="AlphaFoldDB" id="A0A6I8TQT3"/>
<dbReference type="GO" id="GO:0010468">
    <property type="term" value="P:regulation of gene expression"/>
    <property type="evidence" value="ECO:0007669"/>
    <property type="project" value="TreeGrafter"/>
</dbReference>
<dbReference type="FunFam" id="3.30.160.60:FF:001498">
    <property type="entry name" value="Zinc finger protein 404"/>
    <property type="match status" value="1"/>
</dbReference>
<dbReference type="GO" id="GO:0005634">
    <property type="term" value="C:nucleus"/>
    <property type="evidence" value="ECO:0007669"/>
    <property type="project" value="UniProtKB-SubCell"/>
</dbReference>
<dbReference type="EnsemblMetazoa" id="AAEL017053-RG">
    <property type="protein sequence ID" value="AAEL017053-PG"/>
    <property type="gene ID" value="AAEL017053"/>
</dbReference>
<dbReference type="OrthoDB" id="654211at2759"/>
<proteinExistence type="predicted"/>
<dbReference type="EnsemblMetazoa" id="AAEL017053-RF">
    <property type="protein sequence ID" value="AAEL017053-PF"/>
    <property type="gene ID" value="AAEL017053"/>
</dbReference>
<evidence type="ECO:0000313" key="11">
    <source>
        <dbReference type="Proteomes" id="UP000008820"/>
    </source>
</evidence>
<dbReference type="FunFam" id="3.30.160.60:FF:001049">
    <property type="entry name" value="zinc finger protein 319"/>
    <property type="match status" value="1"/>
</dbReference>
<dbReference type="GO" id="GO:0008270">
    <property type="term" value="F:zinc ion binding"/>
    <property type="evidence" value="ECO:0007669"/>
    <property type="project" value="UniProtKB-KW"/>
</dbReference>
<evidence type="ECO:0000256" key="8">
    <source>
        <dbReference type="SAM" id="MobiDB-lite"/>
    </source>
</evidence>
<gene>
    <name evidence="10" type="primary">5566911</name>
</gene>
<dbReference type="PANTHER" id="PTHR16515:SF57">
    <property type="entry name" value="ZINC FINGER PROTEIN 154-LIKE"/>
    <property type="match status" value="1"/>
</dbReference>
<feature type="compositionally biased region" description="Acidic residues" evidence="8">
    <location>
        <begin position="30"/>
        <end position="42"/>
    </location>
</feature>
<dbReference type="EnsemblMetazoa" id="AAEL017053-RD">
    <property type="protein sequence ID" value="AAEL017053-PD"/>
    <property type="gene ID" value="AAEL017053"/>
</dbReference>
<feature type="domain" description="C2H2-type" evidence="9">
    <location>
        <begin position="634"/>
        <end position="661"/>
    </location>
</feature>
<organism evidence="10 11">
    <name type="scientific">Aedes aegypti</name>
    <name type="common">Yellowfever mosquito</name>
    <name type="synonym">Culex aegypti</name>
    <dbReference type="NCBI Taxonomy" id="7159"/>
    <lineage>
        <taxon>Eukaryota</taxon>
        <taxon>Metazoa</taxon>
        <taxon>Ecdysozoa</taxon>
        <taxon>Arthropoda</taxon>
        <taxon>Hexapoda</taxon>
        <taxon>Insecta</taxon>
        <taxon>Pterygota</taxon>
        <taxon>Neoptera</taxon>
        <taxon>Endopterygota</taxon>
        <taxon>Diptera</taxon>
        <taxon>Nematocera</taxon>
        <taxon>Culicoidea</taxon>
        <taxon>Culicidae</taxon>
        <taxon>Culicinae</taxon>
        <taxon>Aedini</taxon>
        <taxon>Aedes</taxon>
        <taxon>Stegomyia</taxon>
    </lineage>
</organism>
<feature type="domain" description="C2H2-type" evidence="9">
    <location>
        <begin position="159"/>
        <end position="187"/>
    </location>
</feature>
<feature type="compositionally biased region" description="Low complexity" evidence="8">
    <location>
        <begin position="796"/>
        <end position="806"/>
    </location>
</feature>
<dbReference type="FunFam" id="3.30.160.60:FF:000446">
    <property type="entry name" value="Zinc finger protein"/>
    <property type="match status" value="1"/>
</dbReference>
<dbReference type="EnsemblMetazoa" id="AAEL017053-RC">
    <property type="protein sequence ID" value="AAEL017053-PC"/>
    <property type="gene ID" value="AAEL017053"/>
</dbReference>
<name>A0A6I8TQT3_AEDAE</name>
<evidence type="ECO:0000256" key="4">
    <source>
        <dbReference type="ARBA" id="ARBA00022771"/>
    </source>
</evidence>
<dbReference type="PROSITE" id="PS00028">
    <property type="entry name" value="ZINC_FINGER_C2H2_1"/>
    <property type="match status" value="9"/>
</dbReference>
<reference evidence="10" key="2">
    <citation type="submission" date="2020-05" db="UniProtKB">
        <authorList>
            <consortium name="EnsemblMetazoa"/>
        </authorList>
    </citation>
    <scope>IDENTIFICATION</scope>
    <source>
        <strain evidence="10">LVP_AGWG</strain>
    </source>
</reference>
<dbReference type="SUPFAM" id="SSF57667">
    <property type="entry name" value="beta-beta-alpha zinc fingers"/>
    <property type="match status" value="5"/>
</dbReference>
<dbReference type="FunFam" id="3.30.160.60:FF:001963">
    <property type="entry name" value="Replication initiator 1"/>
    <property type="match status" value="1"/>
</dbReference>
<feature type="compositionally biased region" description="Polar residues" evidence="8">
    <location>
        <begin position="502"/>
        <end position="516"/>
    </location>
</feature>
<dbReference type="EnsemblMetazoa" id="AAEL017053-RE">
    <property type="protein sequence ID" value="AAEL017053-PE"/>
    <property type="gene ID" value="AAEL017053"/>
</dbReference>
<feature type="domain" description="C2H2-type" evidence="9">
    <location>
        <begin position="605"/>
        <end position="633"/>
    </location>
</feature>
<dbReference type="EnsemblMetazoa" id="AAEL017053-RB">
    <property type="protein sequence ID" value="AAEL017053-PB"/>
    <property type="gene ID" value="AAEL017053"/>
</dbReference>